<dbReference type="Pfam" id="PF03732">
    <property type="entry name" value="Retrotrans_gag"/>
    <property type="match status" value="1"/>
</dbReference>
<accession>A0A9W6UAN8</accession>
<dbReference type="Proteomes" id="UP001165121">
    <property type="component" value="Unassembled WGS sequence"/>
</dbReference>
<evidence type="ECO:0000313" key="3">
    <source>
        <dbReference type="EMBL" id="GMF28670.1"/>
    </source>
</evidence>
<reference evidence="3" key="1">
    <citation type="submission" date="2023-04" db="EMBL/GenBank/DDBJ databases">
        <title>Phytophthora fragariaefolia NBRC 109709.</title>
        <authorList>
            <person name="Ichikawa N."/>
            <person name="Sato H."/>
            <person name="Tonouchi N."/>
        </authorList>
    </citation>
    <scope>NUCLEOTIDE SEQUENCE</scope>
    <source>
        <strain evidence="3">NBRC 109709</strain>
    </source>
</reference>
<evidence type="ECO:0000256" key="1">
    <source>
        <dbReference type="SAM" id="MobiDB-lite"/>
    </source>
</evidence>
<organism evidence="3 4">
    <name type="scientific">Phytophthora fragariaefolia</name>
    <dbReference type="NCBI Taxonomy" id="1490495"/>
    <lineage>
        <taxon>Eukaryota</taxon>
        <taxon>Sar</taxon>
        <taxon>Stramenopiles</taxon>
        <taxon>Oomycota</taxon>
        <taxon>Peronosporomycetes</taxon>
        <taxon>Peronosporales</taxon>
        <taxon>Peronosporaceae</taxon>
        <taxon>Phytophthora</taxon>
    </lineage>
</organism>
<comment type="caution">
    <text evidence="3">The sequence shown here is derived from an EMBL/GenBank/DDBJ whole genome shotgun (WGS) entry which is preliminary data.</text>
</comment>
<feature type="compositionally biased region" description="Polar residues" evidence="1">
    <location>
        <begin position="34"/>
        <end position="58"/>
    </location>
</feature>
<dbReference type="InterPro" id="IPR005162">
    <property type="entry name" value="Retrotrans_gag_dom"/>
</dbReference>
<dbReference type="OrthoDB" id="117242at2759"/>
<keyword evidence="4" id="KW-1185">Reference proteome</keyword>
<evidence type="ECO:0000313" key="4">
    <source>
        <dbReference type="Proteomes" id="UP001165121"/>
    </source>
</evidence>
<name>A0A9W6UAN8_9STRA</name>
<sequence>MTLETDDGSVVAMDMEDIRPSTGGTSTGTGTGERSISVSSGNTESGSAARQGATNVAETKNRRAVATNLVTVLQERVLVRVGREQVTRVQDVRRRRRTRGTRARDSTWAYESAPARSIVVHEKVKELKLTKFRGLDDSMWLKTVRAEVRRHSVTMGVIWSDKQLFHEVAAHIEGEAQRWFATVMETVPEVHENINSLADLLRAKYMAQSTSPEVVDLLNVRRQTRGERLVEYAQALREIGEGGETSEEWLVNAFLKGMNSGEGATHVRGHRLQTLDDAGSLAAPHVGEYGKGYGVGLEAAMTRWDEAPSLCHIMRFFPVGGGAAAFFIALPAHRNTACHTQRC</sequence>
<evidence type="ECO:0000259" key="2">
    <source>
        <dbReference type="Pfam" id="PF03732"/>
    </source>
</evidence>
<feature type="domain" description="Retrotransposon gag" evidence="2">
    <location>
        <begin position="170"/>
        <end position="259"/>
    </location>
</feature>
<feature type="region of interest" description="Disordered" evidence="1">
    <location>
        <begin position="1"/>
        <end position="59"/>
    </location>
</feature>
<proteinExistence type="predicted"/>
<dbReference type="AlphaFoldDB" id="A0A9W6UAN8"/>
<protein>
    <submittedName>
        <fullName evidence="3">Unnamed protein product</fullName>
    </submittedName>
</protein>
<dbReference type="EMBL" id="BSXT01000492">
    <property type="protein sequence ID" value="GMF28670.1"/>
    <property type="molecule type" value="Genomic_DNA"/>
</dbReference>
<gene>
    <name evidence="3" type="ORF">Pfra01_000597300</name>
</gene>